<proteinExistence type="predicted"/>
<gene>
    <name evidence="4" type="ORF">Z519_09238</name>
</gene>
<dbReference type="InterPro" id="IPR002110">
    <property type="entry name" value="Ankyrin_rpt"/>
</dbReference>
<evidence type="ECO:0000313" key="4">
    <source>
        <dbReference type="EMBL" id="KIW89809.1"/>
    </source>
</evidence>
<dbReference type="VEuPathDB" id="FungiDB:Z519_09238"/>
<dbReference type="SUPFAM" id="SSF48403">
    <property type="entry name" value="Ankyrin repeat"/>
    <property type="match status" value="1"/>
</dbReference>
<keyword evidence="1" id="KW-0040">ANK repeat</keyword>
<dbReference type="Proteomes" id="UP000053789">
    <property type="component" value="Unassembled WGS sequence"/>
</dbReference>
<sequence>MAETLGVIAAALELGKVALELKQVCSSVKHAPENVQQLLEELEALEEVLQAIAEQEAIASTYTSTAVTQKCRRRCEKALKNLIPVCKNLLNNIKQSKIRGSIKSVFQKDFLERAKQDIEGAKTNLLLAQLNLMNVVNSLNIQQHSSTQTLIVSTSAHVSSLLEDIRQSPQSQSAQALLITGMDTSTGLNPIIPAARRNTKHRVPKEYTRRLLLLHSRLLGKRIELLYQQAYSGWNLLFRTYNIRPDSWLAFQYVKGGDVASLRQLFDSRQASIFDRGTDGQTLLHYAMSSHQGAMIEFLKREGADPDERDFIGFSSLMMLLASSRQDPVVQEDALSKFTVDFLPSDCYENPEFPMGLALFNSVSILRRIMHMISPPWNTFDFESRRNLAFYTCLQPVEAQQFWLCLSQTQLDSVCLVMRTENLERHESLVGRLSYQMSQFWDNNNTDSRDFSGWCSILHAAVRAGGLRTAFEHGCRSPMLVYLGGDIYDHFGYYRASRSRASLNSQRLTYKLRHWAQEVLNAGQDLTEYGRWESQYLLSGEPFALREGSLSIHIVNFVYGKRPEDWQIWISTSADEYTAEFWESLNALDEEPVLELPGAWPAIEESARDIRRYWEGRNRHEYSRRKRRRWLRYMNLTMKDEEDEFVEGWRMRIAETMERGKRGKARRAQFFKEAGITSPY</sequence>
<dbReference type="Pfam" id="PF17111">
    <property type="entry name" value="PigL_N"/>
    <property type="match status" value="1"/>
</dbReference>
<evidence type="ECO:0000256" key="2">
    <source>
        <dbReference type="SAM" id="Coils"/>
    </source>
</evidence>
<dbReference type="InterPro" id="IPR031348">
    <property type="entry name" value="PigL_N"/>
</dbReference>
<dbReference type="RefSeq" id="XP_016616478.1">
    <property type="nucleotide sequence ID" value="XM_016766962.1"/>
</dbReference>
<accession>A0A0D2HYY2</accession>
<feature type="repeat" description="ANK" evidence="1">
    <location>
        <begin position="279"/>
        <end position="311"/>
    </location>
</feature>
<dbReference type="InterPro" id="IPR036770">
    <property type="entry name" value="Ankyrin_rpt-contain_sf"/>
</dbReference>
<dbReference type="Gene3D" id="1.25.40.20">
    <property type="entry name" value="Ankyrin repeat-containing domain"/>
    <property type="match status" value="1"/>
</dbReference>
<dbReference type="AlphaFoldDB" id="A0A0D2HYY2"/>
<reference evidence="4" key="1">
    <citation type="submission" date="2015-01" db="EMBL/GenBank/DDBJ databases">
        <title>The Genome Sequence of Cladophialophora bantiana CBS 173.52.</title>
        <authorList>
            <consortium name="The Broad Institute Genomics Platform"/>
            <person name="Cuomo C."/>
            <person name="de Hoog S."/>
            <person name="Gorbushina A."/>
            <person name="Stielow B."/>
            <person name="Teixiera M."/>
            <person name="Abouelleil A."/>
            <person name="Chapman S.B."/>
            <person name="Priest M."/>
            <person name="Young S.K."/>
            <person name="Wortman J."/>
            <person name="Nusbaum C."/>
            <person name="Birren B."/>
        </authorList>
    </citation>
    <scope>NUCLEOTIDE SEQUENCE [LARGE SCALE GENOMIC DNA]</scope>
    <source>
        <strain evidence="4">CBS 173.52</strain>
    </source>
</reference>
<keyword evidence="2" id="KW-0175">Coiled coil</keyword>
<dbReference type="EMBL" id="KN846994">
    <property type="protein sequence ID" value="KIW89809.1"/>
    <property type="molecule type" value="Genomic_DNA"/>
</dbReference>
<dbReference type="PROSITE" id="PS50297">
    <property type="entry name" value="ANK_REP_REGION"/>
    <property type="match status" value="1"/>
</dbReference>
<protein>
    <recommendedName>
        <fullName evidence="3">Azaphilone pigments biosynthesis cluster protein L N-terminal domain-containing protein</fullName>
    </recommendedName>
</protein>
<dbReference type="GeneID" id="27702166"/>
<dbReference type="OrthoDB" id="4158831at2759"/>
<keyword evidence="5" id="KW-1185">Reference proteome</keyword>
<feature type="domain" description="Azaphilone pigments biosynthesis cluster protein L N-terminal" evidence="3">
    <location>
        <begin position="10"/>
        <end position="170"/>
    </location>
</feature>
<feature type="coiled-coil region" evidence="2">
    <location>
        <begin position="28"/>
        <end position="55"/>
    </location>
</feature>
<dbReference type="Pfam" id="PF00023">
    <property type="entry name" value="Ank"/>
    <property type="match status" value="1"/>
</dbReference>
<organism evidence="4 5">
    <name type="scientific">Cladophialophora bantiana (strain ATCC 10958 / CBS 173.52 / CDC B-1940 / NIH 8579)</name>
    <name type="common">Xylohypha bantiana</name>
    <dbReference type="NCBI Taxonomy" id="1442370"/>
    <lineage>
        <taxon>Eukaryota</taxon>
        <taxon>Fungi</taxon>
        <taxon>Dikarya</taxon>
        <taxon>Ascomycota</taxon>
        <taxon>Pezizomycotina</taxon>
        <taxon>Eurotiomycetes</taxon>
        <taxon>Chaetothyriomycetidae</taxon>
        <taxon>Chaetothyriales</taxon>
        <taxon>Herpotrichiellaceae</taxon>
        <taxon>Cladophialophora</taxon>
    </lineage>
</organism>
<evidence type="ECO:0000256" key="1">
    <source>
        <dbReference type="PROSITE-ProRule" id="PRU00023"/>
    </source>
</evidence>
<evidence type="ECO:0000313" key="5">
    <source>
        <dbReference type="Proteomes" id="UP000053789"/>
    </source>
</evidence>
<evidence type="ECO:0000259" key="3">
    <source>
        <dbReference type="Pfam" id="PF17111"/>
    </source>
</evidence>
<dbReference type="PROSITE" id="PS50088">
    <property type="entry name" value="ANK_REPEAT"/>
    <property type="match status" value="1"/>
</dbReference>
<name>A0A0D2HYY2_CLAB1</name>
<dbReference type="HOGENOM" id="CLU_025581_1_0_1"/>